<keyword evidence="12 16" id="KW-0472">Membrane</keyword>
<proteinExistence type="predicted"/>
<keyword evidence="20" id="KW-1185">Reference proteome</keyword>
<dbReference type="EC" id="3.4.16.4" evidence="14"/>
<evidence type="ECO:0000256" key="15">
    <source>
        <dbReference type="SAM" id="MobiDB-lite"/>
    </source>
</evidence>
<dbReference type="InterPro" id="IPR017790">
    <property type="entry name" value="Penicillin-binding_protein_2"/>
</dbReference>
<keyword evidence="10" id="KW-0573">Peptidoglycan synthesis</keyword>
<protein>
    <recommendedName>
        <fullName evidence="14">Penicillin-binding protein 2</fullName>
        <ecNumber evidence="14">3.4.16.4</ecNumber>
    </recommendedName>
</protein>
<evidence type="ECO:0000313" key="20">
    <source>
        <dbReference type="Proteomes" id="UP000471298"/>
    </source>
</evidence>
<dbReference type="InParanoid" id="A0A6N7EV33"/>
<evidence type="ECO:0000256" key="5">
    <source>
        <dbReference type="ARBA" id="ARBA00022645"/>
    </source>
</evidence>
<evidence type="ECO:0000256" key="1">
    <source>
        <dbReference type="ARBA" id="ARBA00004167"/>
    </source>
</evidence>
<evidence type="ECO:0000256" key="8">
    <source>
        <dbReference type="ARBA" id="ARBA00022801"/>
    </source>
</evidence>
<keyword evidence="3" id="KW-1003">Cell membrane</keyword>
<dbReference type="GO" id="GO:0008658">
    <property type="term" value="F:penicillin binding"/>
    <property type="evidence" value="ECO:0007669"/>
    <property type="project" value="UniProtKB-UniRule"/>
</dbReference>
<dbReference type="GO" id="GO:0009252">
    <property type="term" value="P:peptidoglycan biosynthetic process"/>
    <property type="evidence" value="ECO:0007669"/>
    <property type="project" value="UniProtKB-UniRule"/>
</dbReference>
<feature type="domain" description="Penicillin-binding protein dimerisation" evidence="18">
    <location>
        <begin position="78"/>
        <end position="251"/>
    </location>
</feature>
<dbReference type="PANTHER" id="PTHR30627">
    <property type="entry name" value="PEPTIDOGLYCAN D,D-TRANSPEPTIDASE"/>
    <property type="match status" value="1"/>
</dbReference>
<dbReference type="AlphaFoldDB" id="A0A6N7EV33"/>
<evidence type="ECO:0000256" key="11">
    <source>
        <dbReference type="ARBA" id="ARBA00022989"/>
    </source>
</evidence>
<evidence type="ECO:0000256" key="10">
    <source>
        <dbReference type="ARBA" id="ARBA00022984"/>
    </source>
</evidence>
<accession>A0A6N7EV33</accession>
<dbReference type="InterPro" id="IPR005311">
    <property type="entry name" value="PBP_dimer"/>
</dbReference>
<evidence type="ECO:0000256" key="6">
    <source>
        <dbReference type="ARBA" id="ARBA00022670"/>
    </source>
</evidence>
<comment type="caution">
    <text evidence="19">The sequence shown here is derived from an EMBL/GenBank/DDBJ whole genome shotgun (WGS) entry which is preliminary data.</text>
</comment>
<evidence type="ECO:0000256" key="16">
    <source>
        <dbReference type="SAM" id="Phobius"/>
    </source>
</evidence>
<keyword evidence="9" id="KW-0133">Cell shape</keyword>
<dbReference type="PANTHER" id="PTHR30627:SF2">
    <property type="entry name" value="PEPTIDOGLYCAN D,D-TRANSPEPTIDASE MRDA"/>
    <property type="match status" value="1"/>
</dbReference>
<feature type="region of interest" description="Disordered" evidence="15">
    <location>
        <begin position="1"/>
        <end position="22"/>
    </location>
</feature>
<dbReference type="InterPro" id="IPR036138">
    <property type="entry name" value="PBP_dimer_sf"/>
</dbReference>
<dbReference type="SUPFAM" id="SSF56601">
    <property type="entry name" value="beta-lactamase/transpeptidase-like"/>
    <property type="match status" value="1"/>
</dbReference>
<keyword evidence="8 19" id="KW-0378">Hydrolase</keyword>
<evidence type="ECO:0000259" key="18">
    <source>
        <dbReference type="Pfam" id="PF03717"/>
    </source>
</evidence>
<dbReference type="RefSeq" id="WP_152810417.1">
    <property type="nucleotide sequence ID" value="NZ_WHNW01000007.1"/>
</dbReference>
<comment type="subcellular location">
    <subcellularLocation>
        <location evidence="2">Cell membrane</location>
    </subcellularLocation>
    <subcellularLocation>
        <location evidence="1">Membrane</location>
        <topology evidence="1">Single-pass membrane protein</topology>
    </subcellularLocation>
</comment>
<evidence type="ECO:0000256" key="3">
    <source>
        <dbReference type="ARBA" id="ARBA00022475"/>
    </source>
</evidence>
<dbReference type="Proteomes" id="UP000471298">
    <property type="component" value="Unassembled WGS sequence"/>
</dbReference>
<dbReference type="FunCoup" id="A0A6N7EV33">
    <property type="interactions" value="273"/>
</dbReference>
<feature type="compositionally biased region" description="Basic residues" evidence="15">
    <location>
        <begin position="1"/>
        <end position="10"/>
    </location>
</feature>
<dbReference type="EMBL" id="WHNW01000007">
    <property type="protein sequence ID" value="MPV86421.1"/>
    <property type="molecule type" value="Genomic_DNA"/>
</dbReference>
<dbReference type="InterPro" id="IPR012338">
    <property type="entry name" value="Beta-lactam/transpept-like"/>
</dbReference>
<name>A0A6N7EV33_9GAMM</name>
<dbReference type="GO" id="GO:0009002">
    <property type="term" value="F:serine-type D-Ala-D-Ala carboxypeptidase activity"/>
    <property type="evidence" value="ECO:0007669"/>
    <property type="project" value="UniProtKB-EC"/>
</dbReference>
<reference evidence="19 20" key="1">
    <citation type="submission" date="2019-10" db="EMBL/GenBank/DDBJ databases">
        <title>Cardiobacteriales fam. a chemoheterotrophic member of the order Cardiobacteriales, and proposal of Cardiobacteriales fam. nov.</title>
        <authorList>
            <person name="Wang C."/>
        </authorList>
    </citation>
    <scope>NUCLEOTIDE SEQUENCE [LARGE SCALE GENOMIC DNA]</scope>
    <source>
        <strain evidence="19 20">ML27</strain>
    </source>
</reference>
<dbReference type="InterPro" id="IPR050515">
    <property type="entry name" value="Beta-lactam/transpept"/>
</dbReference>
<sequence>MRVNKKKKRPVTNPTPASHKKHKLTDSVLFTRRAIITLLGVLTGVFVLLSRAYYLQMTKHDFYRTKSNQNRVRLQVSPPLRGNIFDKKGRALTENILSYDLVVNRSKTENLDTLIEHVARYMRFDQNDRERFESSKKKKRHTEAVVVRADLSETEMSRFLVDLYQFPGFEVMPSYKRHYPYGHLTAHIIGYINNTNQKDLDALEAAGKAKNYLSTTKIGRTGLERQYESELHGQSGYSEAEISRTGRTVRVLNKVDPVPGDDLYLSLDIDLQAIFAEELAVNQYDGAAVAINPNNGEIMGMFSNPSFDANLFVNGISHADYQRLSESPRKNLFNRALNGNYAPASTIKPMLSLAALHHYVTTPDITIDCSGSYRIPEHEETRRFFCWKRQGGHGAVDNYRALVESCDVYYYTIGKALGIARIHSYLSQFGLGKKTGIDLPSESPGILPTREFKNEKYNTNWFIGDTINASIGQGYMVTTPLQLAQFTAVLATKGKAYQPHLVTHYRPASRSDKVKKAYPEPTTVEQNNPNAWQSVSEALIGVMTDKMGTANKIEVNLPFDIAGKTGTAQVFSFEEGERIAKDDLEKRLRDNSLFIAYAPAEKPEIALALVLENAGGGSERAAPKAIRMLERYFALKSSE</sequence>
<dbReference type="Gene3D" id="3.30.1390.30">
    <property type="entry name" value="Penicillin-binding protein 2a, domain 3"/>
    <property type="match status" value="1"/>
</dbReference>
<evidence type="ECO:0000256" key="4">
    <source>
        <dbReference type="ARBA" id="ARBA00022519"/>
    </source>
</evidence>
<keyword evidence="6" id="KW-0645">Protease</keyword>
<dbReference type="GO" id="GO:0071555">
    <property type="term" value="P:cell wall organization"/>
    <property type="evidence" value="ECO:0007669"/>
    <property type="project" value="UniProtKB-KW"/>
</dbReference>
<dbReference type="GO" id="GO:0005886">
    <property type="term" value="C:plasma membrane"/>
    <property type="evidence" value="ECO:0007669"/>
    <property type="project" value="UniProtKB-SubCell"/>
</dbReference>
<evidence type="ECO:0000256" key="12">
    <source>
        <dbReference type="ARBA" id="ARBA00023136"/>
    </source>
</evidence>
<feature type="transmembrane region" description="Helical" evidence="16">
    <location>
        <begin position="34"/>
        <end position="54"/>
    </location>
</feature>
<dbReference type="Gene3D" id="3.40.710.10">
    <property type="entry name" value="DD-peptidase/beta-lactamase superfamily"/>
    <property type="match status" value="1"/>
</dbReference>
<keyword evidence="11 16" id="KW-1133">Transmembrane helix</keyword>
<dbReference type="SUPFAM" id="SSF56519">
    <property type="entry name" value="Penicillin binding protein dimerisation domain"/>
    <property type="match status" value="1"/>
</dbReference>
<keyword evidence="7 16" id="KW-0812">Transmembrane</keyword>
<evidence type="ECO:0000256" key="9">
    <source>
        <dbReference type="ARBA" id="ARBA00022960"/>
    </source>
</evidence>
<dbReference type="GO" id="GO:0071972">
    <property type="term" value="F:peptidoglycan L,D-transpeptidase activity"/>
    <property type="evidence" value="ECO:0007669"/>
    <property type="project" value="TreeGrafter"/>
</dbReference>
<dbReference type="Pfam" id="PF00905">
    <property type="entry name" value="Transpeptidase"/>
    <property type="match status" value="1"/>
</dbReference>
<evidence type="ECO:0000256" key="13">
    <source>
        <dbReference type="ARBA" id="ARBA00023316"/>
    </source>
</evidence>
<evidence type="ECO:0000259" key="17">
    <source>
        <dbReference type="Pfam" id="PF00905"/>
    </source>
</evidence>
<feature type="domain" description="Penicillin-binding protein transpeptidase" evidence="17">
    <location>
        <begin position="286"/>
        <end position="623"/>
    </location>
</feature>
<dbReference type="Gene3D" id="3.90.1310.10">
    <property type="entry name" value="Penicillin-binding protein 2a (Domain 2)"/>
    <property type="match status" value="1"/>
</dbReference>
<evidence type="ECO:0000256" key="2">
    <source>
        <dbReference type="ARBA" id="ARBA00004236"/>
    </source>
</evidence>
<dbReference type="GO" id="GO:0008360">
    <property type="term" value="P:regulation of cell shape"/>
    <property type="evidence" value="ECO:0007669"/>
    <property type="project" value="UniProtKB-KW"/>
</dbReference>
<evidence type="ECO:0000313" key="19">
    <source>
        <dbReference type="EMBL" id="MPV86421.1"/>
    </source>
</evidence>
<keyword evidence="4" id="KW-0997">Cell inner membrane</keyword>
<evidence type="ECO:0000256" key="7">
    <source>
        <dbReference type="ARBA" id="ARBA00022692"/>
    </source>
</evidence>
<dbReference type="InterPro" id="IPR001460">
    <property type="entry name" value="PCN-bd_Tpept"/>
</dbReference>
<gene>
    <name evidence="19" type="primary">mrdA</name>
    <name evidence="19" type="ORF">GCU85_06720</name>
</gene>
<keyword evidence="5 19" id="KW-0121">Carboxypeptidase</keyword>
<dbReference type="GO" id="GO:0006508">
    <property type="term" value="P:proteolysis"/>
    <property type="evidence" value="ECO:0007669"/>
    <property type="project" value="UniProtKB-KW"/>
</dbReference>
<dbReference type="Pfam" id="PF03717">
    <property type="entry name" value="PBP_dimer"/>
    <property type="match status" value="1"/>
</dbReference>
<dbReference type="NCBIfam" id="TIGR03423">
    <property type="entry name" value="pbp2_mrdA"/>
    <property type="match status" value="1"/>
</dbReference>
<keyword evidence="13" id="KW-0961">Cell wall biogenesis/degradation</keyword>
<evidence type="ECO:0000256" key="14">
    <source>
        <dbReference type="NCBIfam" id="TIGR03423"/>
    </source>
</evidence>
<organism evidence="19 20">
    <name type="scientific">Ostreibacterium oceani</name>
    <dbReference type="NCBI Taxonomy" id="2654998"/>
    <lineage>
        <taxon>Bacteria</taxon>
        <taxon>Pseudomonadati</taxon>
        <taxon>Pseudomonadota</taxon>
        <taxon>Gammaproteobacteria</taxon>
        <taxon>Cardiobacteriales</taxon>
        <taxon>Ostreibacteriaceae</taxon>
        <taxon>Ostreibacterium</taxon>
    </lineage>
</organism>